<protein>
    <submittedName>
        <fullName evidence="1">Uncharacterized protein</fullName>
    </submittedName>
</protein>
<dbReference type="Proteomes" id="UP001168821">
    <property type="component" value="Unassembled WGS sequence"/>
</dbReference>
<keyword evidence="2" id="KW-1185">Reference proteome</keyword>
<accession>A0AA38IKI6</accession>
<comment type="caution">
    <text evidence="1">The sequence shown here is derived from an EMBL/GenBank/DDBJ whole genome shotgun (WGS) entry which is preliminary data.</text>
</comment>
<name>A0AA38IKI6_9CUCU</name>
<dbReference type="AlphaFoldDB" id="A0AA38IKI6"/>
<proteinExistence type="predicted"/>
<evidence type="ECO:0000313" key="2">
    <source>
        <dbReference type="Proteomes" id="UP001168821"/>
    </source>
</evidence>
<evidence type="ECO:0000313" key="1">
    <source>
        <dbReference type="EMBL" id="KAJ3656823.1"/>
    </source>
</evidence>
<reference evidence="1" key="1">
    <citation type="journal article" date="2023" name="G3 (Bethesda)">
        <title>Whole genome assemblies of Zophobas morio and Tenebrio molitor.</title>
        <authorList>
            <person name="Kaur S."/>
            <person name="Stinson S.A."/>
            <person name="diCenzo G.C."/>
        </authorList>
    </citation>
    <scope>NUCLEOTIDE SEQUENCE</scope>
    <source>
        <strain evidence="1">QUZm001</strain>
    </source>
</reference>
<dbReference type="EMBL" id="JALNTZ010000004">
    <property type="protein sequence ID" value="KAJ3656823.1"/>
    <property type="molecule type" value="Genomic_DNA"/>
</dbReference>
<organism evidence="1 2">
    <name type="scientific">Zophobas morio</name>
    <dbReference type="NCBI Taxonomy" id="2755281"/>
    <lineage>
        <taxon>Eukaryota</taxon>
        <taxon>Metazoa</taxon>
        <taxon>Ecdysozoa</taxon>
        <taxon>Arthropoda</taxon>
        <taxon>Hexapoda</taxon>
        <taxon>Insecta</taxon>
        <taxon>Pterygota</taxon>
        <taxon>Neoptera</taxon>
        <taxon>Endopterygota</taxon>
        <taxon>Coleoptera</taxon>
        <taxon>Polyphaga</taxon>
        <taxon>Cucujiformia</taxon>
        <taxon>Tenebrionidae</taxon>
        <taxon>Zophobas</taxon>
    </lineage>
</organism>
<sequence>MALPAAMALSGLNEDHFDGLTDVFNHGALLLKSPSLTSISSQSSQESGISSFWSDSDSFIKNLGPLFDMLFNTRLQVKNVNAADCVQKPRPEKPVVKPKSIMYQNRDVLDLASNIQWKWNFQPAEIKYETKYFFENRSQYTRVLGAQIPEHVTIKCGFEGCEFEEPKYE</sequence>
<gene>
    <name evidence="1" type="ORF">Zmor_015868</name>
</gene>